<dbReference type="PRINTS" id="PR01217">
    <property type="entry name" value="PRICHEXTENSN"/>
</dbReference>
<feature type="compositionally biased region" description="Pro residues" evidence="1">
    <location>
        <begin position="62"/>
        <end position="78"/>
    </location>
</feature>
<proteinExistence type="predicted"/>
<organism evidence="2 3">
    <name type="scientific">Mycena metata</name>
    <dbReference type="NCBI Taxonomy" id="1033252"/>
    <lineage>
        <taxon>Eukaryota</taxon>
        <taxon>Fungi</taxon>
        <taxon>Dikarya</taxon>
        <taxon>Basidiomycota</taxon>
        <taxon>Agaricomycotina</taxon>
        <taxon>Agaricomycetes</taxon>
        <taxon>Agaricomycetidae</taxon>
        <taxon>Agaricales</taxon>
        <taxon>Marasmiineae</taxon>
        <taxon>Mycenaceae</taxon>
        <taxon>Mycena</taxon>
    </lineage>
</organism>
<evidence type="ECO:0000313" key="3">
    <source>
        <dbReference type="Proteomes" id="UP001215598"/>
    </source>
</evidence>
<keyword evidence="3" id="KW-1185">Reference proteome</keyword>
<feature type="compositionally biased region" description="Low complexity" evidence="1">
    <location>
        <begin position="48"/>
        <end position="61"/>
    </location>
</feature>
<dbReference type="AlphaFoldDB" id="A0AAD7H4F3"/>
<feature type="region of interest" description="Disordered" evidence="1">
    <location>
        <begin position="1"/>
        <end position="80"/>
    </location>
</feature>
<name>A0AAD7H4F3_9AGAR</name>
<evidence type="ECO:0000313" key="2">
    <source>
        <dbReference type="EMBL" id="KAJ7711704.1"/>
    </source>
</evidence>
<protein>
    <submittedName>
        <fullName evidence="2">Uncharacterized protein</fullName>
    </submittedName>
</protein>
<accession>A0AAD7H4F3</accession>
<evidence type="ECO:0000256" key="1">
    <source>
        <dbReference type="SAM" id="MobiDB-lite"/>
    </source>
</evidence>
<feature type="compositionally biased region" description="Pro residues" evidence="1">
    <location>
        <begin position="37"/>
        <end position="47"/>
    </location>
</feature>
<comment type="caution">
    <text evidence="2">The sequence shown here is derived from an EMBL/GenBank/DDBJ whole genome shotgun (WGS) entry which is preliminary data.</text>
</comment>
<gene>
    <name evidence="2" type="ORF">B0H16DRAFT_1343495</name>
</gene>
<dbReference type="EMBL" id="JARKIB010000388">
    <property type="protein sequence ID" value="KAJ7711704.1"/>
    <property type="molecule type" value="Genomic_DNA"/>
</dbReference>
<sequence length="283" mass="30710">MSTQTPSPPNLTPTPSPAPTPATLALPPPNAALTPSPSNPTPPPANPTPTLSRPNPTSTQTPSPPNPTPTPSPAPTPAPAVLHLQTPAIAVEISADTPSWLSGSVQQFQAQDLGCHFTALLGALVTLETTFGFDKAIQSSLPRGTKRPQQIQKWISRGRSKVKKVPAIDDLAAYAKEWTAWWDALQPEWRKRDHRSGQWAMGGDVEYGPDDKWGDLDAPGPNGCLSLVAGLYFWGVCEDQSEEVKTRWTTAVLDVTWMLEGLTRSMDKQRAKYKPSKQIKEKK</sequence>
<dbReference type="Proteomes" id="UP001215598">
    <property type="component" value="Unassembled WGS sequence"/>
</dbReference>
<reference evidence="2" key="1">
    <citation type="submission" date="2023-03" db="EMBL/GenBank/DDBJ databases">
        <title>Massive genome expansion in bonnet fungi (Mycena s.s.) driven by repeated elements and novel gene families across ecological guilds.</title>
        <authorList>
            <consortium name="Lawrence Berkeley National Laboratory"/>
            <person name="Harder C.B."/>
            <person name="Miyauchi S."/>
            <person name="Viragh M."/>
            <person name="Kuo A."/>
            <person name="Thoen E."/>
            <person name="Andreopoulos B."/>
            <person name="Lu D."/>
            <person name="Skrede I."/>
            <person name="Drula E."/>
            <person name="Henrissat B."/>
            <person name="Morin E."/>
            <person name="Kohler A."/>
            <person name="Barry K."/>
            <person name="LaButti K."/>
            <person name="Morin E."/>
            <person name="Salamov A."/>
            <person name="Lipzen A."/>
            <person name="Mereny Z."/>
            <person name="Hegedus B."/>
            <person name="Baldrian P."/>
            <person name="Stursova M."/>
            <person name="Weitz H."/>
            <person name="Taylor A."/>
            <person name="Grigoriev I.V."/>
            <person name="Nagy L.G."/>
            <person name="Martin F."/>
            <person name="Kauserud H."/>
        </authorList>
    </citation>
    <scope>NUCLEOTIDE SEQUENCE</scope>
    <source>
        <strain evidence="2">CBHHK182m</strain>
    </source>
</reference>
<feature type="compositionally biased region" description="Pro residues" evidence="1">
    <location>
        <begin position="1"/>
        <end position="30"/>
    </location>
</feature>